<dbReference type="EMBL" id="BBNO01000005">
    <property type="protein sequence ID" value="GAO09568.1"/>
    <property type="molecule type" value="Genomic_DNA"/>
</dbReference>
<keyword evidence="2" id="KW-1133">Transmembrane helix</keyword>
<comment type="caution">
    <text evidence="3">The sequence shown here is derived from an EMBL/GenBank/DDBJ whole genome shotgun (WGS) entry which is preliminary data.</text>
</comment>
<protein>
    <submittedName>
        <fullName evidence="3">Uncharacterized protein</fullName>
    </submittedName>
</protein>
<evidence type="ECO:0000313" key="3">
    <source>
        <dbReference type="EMBL" id="GAO09568.1"/>
    </source>
</evidence>
<evidence type="ECO:0000256" key="2">
    <source>
        <dbReference type="SAM" id="Phobius"/>
    </source>
</evidence>
<keyword evidence="4" id="KW-1185">Reference proteome</keyword>
<reference evidence="3 4" key="2">
    <citation type="journal article" date="2015" name="Stand. Genomic Sci.">
        <title>Draft genome sequence of marine-derived Streptomyces sp. TP-A0598, a producer of anti-MRSA antibiotic lydicamycins.</title>
        <authorList>
            <person name="Komaki H."/>
            <person name="Ichikawa N."/>
            <person name="Hosoyama A."/>
            <person name="Fujita N."/>
            <person name="Igarashi Y."/>
        </authorList>
    </citation>
    <scope>NUCLEOTIDE SEQUENCE [LARGE SCALE GENOMIC DNA]</scope>
    <source>
        <strain evidence="3 4">NBRC 110027</strain>
    </source>
</reference>
<organism evidence="3 4">
    <name type="scientific">Streptomyces lydicamycinicus</name>
    <dbReference type="NCBI Taxonomy" id="1546107"/>
    <lineage>
        <taxon>Bacteria</taxon>
        <taxon>Bacillati</taxon>
        <taxon>Actinomycetota</taxon>
        <taxon>Actinomycetes</taxon>
        <taxon>Kitasatosporales</taxon>
        <taxon>Streptomycetaceae</taxon>
        <taxon>Streptomyces</taxon>
    </lineage>
</organism>
<reference evidence="4" key="1">
    <citation type="submission" date="2014-09" db="EMBL/GenBank/DDBJ databases">
        <title>Whole genome shotgun sequence of Streptomyces sp. NBRC 110027.</title>
        <authorList>
            <person name="Komaki H."/>
            <person name="Ichikawa N."/>
            <person name="Katano-Makiyama Y."/>
            <person name="Hosoyama A."/>
            <person name="Hashimoto M."/>
            <person name="Uohara A."/>
            <person name="Kitahashi Y."/>
            <person name="Ohji S."/>
            <person name="Kimura A."/>
            <person name="Yamazoe A."/>
            <person name="Igarashi Y."/>
            <person name="Fujita N."/>
        </authorList>
    </citation>
    <scope>NUCLEOTIDE SEQUENCE [LARGE SCALE GENOMIC DNA]</scope>
    <source>
        <strain evidence="4">NBRC 110027</strain>
    </source>
</reference>
<keyword evidence="2" id="KW-0472">Membrane</keyword>
<feature type="transmembrane region" description="Helical" evidence="2">
    <location>
        <begin position="60"/>
        <end position="80"/>
    </location>
</feature>
<accession>A0A0P4R9G7</accession>
<dbReference type="Proteomes" id="UP000048965">
    <property type="component" value="Unassembled WGS sequence"/>
</dbReference>
<dbReference type="RefSeq" id="WP_245698601.1">
    <property type="nucleotide sequence ID" value="NZ_BBNO01000005.1"/>
</dbReference>
<sequence>MTTPAVRPLVPRPVRWAAHAAPLTLLPSGLWRCAIAFGVPSGFDVSHPLHRSNFPGWTSLYLIGLSLVAEGLGLLTLGLVQPWGERVPRRVPVLAGGAFPSRPPWSPPHWAPPRSP</sequence>
<name>A0A0P4R9G7_9ACTN</name>
<proteinExistence type="predicted"/>
<feature type="region of interest" description="Disordered" evidence="1">
    <location>
        <begin position="97"/>
        <end position="116"/>
    </location>
</feature>
<feature type="compositionally biased region" description="Pro residues" evidence="1">
    <location>
        <begin position="101"/>
        <end position="116"/>
    </location>
</feature>
<evidence type="ECO:0000313" key="4">
    <source>
        <dbReference type="Proteomes" id="UP000048965"/>
    </source>
</evidence>
<keyword evidence="2" id="KW-0812">Transmembrane</keyword>
<dbReference type="AlphaFoldDB" id="A0A0P4R9G7"/>
<gene>
    <name evidence="3" type="ORF">TPA0598_05_02890</name>
</gene>
<evidence type="ECO:0000256" key="1">
    <source>
        <dbReference type="SAM" id="MobiDB-lite"/>
    </source>
</evidence>